<accession>Q090S0</accession>
<comment type="caution">
    <text evidence="2">The sequence shown here is derived from an EMBL/GenBank/DDBJ whole genome shotgun (WGS) entry which is preliminary data.</text>
</comment>
<reference evidence="2 3" key="1">
    <citation type="submission" date="2006-04" db="EMBL/GenBank/DDBJ databases">
        <authorList>
            <person name="Nierman W.C."/>
        </authorList>
    </citation>
    <scope>NUCLEOTIDE SEQUENCE [LARGE SCALE GENOMIC DNA]</scope>
    <source>
        <strain evidence="2 3">DW4/3-1</strain>
    </source>
</reference>
<dbReference type="EMBL" id="AAMD01000061">
    <property type="protein sequence ID" value="EAU66232.1"/>
    <property type="molecule type" value="Genomic_DNA"/>
</dbReference>
<proteinExistence type="predicted"/>
<evidence type="ECO:0000313" key="2">
    <source>
        <dbReference type="EMBL" id="EAU66232.1"/>
    </source>
</evidence>
<feature type="compositionally biased region" description="Polar residues" evidence="1">
    <location>
        <begin position="1"/>
        <end position="10"/>
    </location>
</feature>
<dbReference type="Proteomes" id="UP000032702">
    <property type="component" value="Unassembled WGS sequence"/>
</dbReference>
<sequence length="36" mass="4174">MWSRLTSTSLGRPPDHGRIHLTDSLGVEFETNLHRR</sequence>
<dbReference type="AlphaFoldDB" id="Q090S0"/>
<feature type="region of interest" description="Disordered" evidence="1">
    <location>
        <begin position="1"/>
        <end position="20"/>
    </location>
</feature>
<name>Q090S0_STIAD</name>
<evidence type="ECO:0000256" key="1">
    <source>
        <dbReference type="SAM" id="MobiDB-lite"/>
    </source>
</evidence>
<protein>
    <submittedName>
        <fullName evidence="2">Uncharacterized protein</fullName>
    </submittedName>
</protein>
<gene>
    <name evidence="2" type="ORF">STIAU_8258</name>
</gene>
<organism evidence="2 3">
    <name type="scientific">Stigmatella aurantiaca (strain DW4/3-1)</name>
    <dbReference type="NCBI Taxonomy" id="378806"/>
    <lineage>
        <taxon>Bacteria</taxon>
        <taxon>Pseudomonadati</taxon>
        <taxon>Myxococcota</taxon>
        <taxon>Myxococcia</taxon>
        <taxon>Myxococcales</taxon>
        <taxon>Cystobacterineae</taxon>
        <taxon>Archangiaceae</taxon>
        <taxon>Stigmatella</taxon>
    </lineage>
</organism>
<evidence type="ECO:0000313" key="3">
    <source>
        <dbReference type="Proteomes" id="UP000032702"/>
    </source>
</evidence>